<evidence type="ECO:0000256" key="1">
    <source>
        <dbReference type="SAM" id="Coils"/>
    </source>
</evidence>
<evidence type="ECO:0000256" key="2">
    <source>
        <dbReference type="SAM" id="MobiDB-lite"/>
    </source>
</evidence>
<reference evidence="4" key="2">
    <citation type="submission" date="2015-01" db="EMBL/GenBank/DDBJ databases">
        <title>Evolutionary Origins and Diversification of the Mycorrhizal Mutualists.</title>
        <authorList>
            <consortium name="DOE Joint Genome Institute"/>
            <consortium name="Mycorrhizal Genomics Consortium"/>
            <person name="Kohler A."/>
            <person name="Kuo A."/>
            <person name="Nagy L.G."/>
            <person name="Floudas D."/>
            <person name="Copeland A."/>
            <person name="Barry K.W."/>
            <person name="Cichocki N."/>
            <person name="Veneault-Fourrey C."/>
            <person name="LaButti K."/>
            <person name="Lindquist E.A."/>
            <person name="Lipzen A."/>
            <person name="Lundell T."/>
            <person name="Morin E."/>
            <person name="Murat C."/>
            <person name="Riley R."/>
            <person name="Ohm R."/>
            <person name="Sun H."/>
            <person name="Tunlid A."/>
            <person name="Henrissat B."/>
            <person name="Grigoriev I.V."/>
            <person name="Hibbett D.S."/>
            <person name="Martin F."/>
        </authorList>
    </citation>
    <scope>NUCLEOTIDE SEQUENCE [LARGE SCALE GENOMIC DNA]</scope>
    <source>
        <strain evidence="4">Zn</strain>
    </source>
</reference>
<dbReference type="InParanoid" id="A0A0C3C9M6"/>
<gene>
    <name evidence="3" type="ORF">OIDMADRAFT_183647</name>
</gene>
<dbReference type="OrthoDB" id="4505928at2759"/>
<feature type="coiled-coil region" evidence="1">
    <location>
        <begin position="39"/>
        <end position="80"/>
    </location>
</feature>
<evidence type="ECO:0000313" key="3">
    <source>
        <dbReference type="EMBL" id="KIM95588.1"/>
    </source>
</evidence>
<keyword evidence="4" id="KW-1185">Reference proteome</keyword>
<dbReference type="AlphaFoldDB" id="A0A0C3C9M6"/>
<dbReference type="CDD" id="cd14688">
    <property type="entry name" value="bZIP_YAP"/>
    <property type="match status" value="1"/>
</dbReference>
<dbReference type="STRING" id="913774.A0A0C3C9M6"/>
<name>A0A0C3C9M6_OIDMZ</name>
<dbReference type="HOGENOM" id="CLU_785495_0_0_1"/>
<feature type="region of interest" description="Disordered" evidence="2">
    <location>
        <begin position="1"/>
        <end position="23"/>
    </location>
</feature>
<sequence>MAPNAHPQANEYGETRPTSRRVTAQHTLERVRNNQRRHRARQREYIAMLELKLREAELRITTLREQVDTVQAELVQYRNQDIPNLLPVQLETIDGTLAVPQPTLSRADSQMLGVPLAATERDTLTLSSSPLFQHLLPDDLLGPELLDVASPNSSRDYGRDEASDLTTSEIFHHLEPIIQSSNHDTVSPKVSASWLPGGADVALRRANYSVIKDTEFWLSAATPLDTTPLITKTCCSSRRSLQPNDIFVVGHITDFDIENPPSLPGYIYPPSVQSRHKYRAENESTMLCAEAYLLIEQQNFKGVGQKDLATWLWTGFRKSLNPGEGCRVKTDLLFSLLAFISEA</sequence>
<reference evidence="3 4" key="1">
    <citation type="submission" date="2014-04" db="EMBL/GenBank/DDBJ databases">
        <authorList>
            <consortium name="DOE Joint Genome Institute"/>
            <person name="Kuo A."/>
            <person name="Martino E."/>
            <person name="Perotto S."/>
            <person name="Kohler A."/>
            <person name="Nagy L.G."/>
            <person name="Floudas D."/>
            <person name="Copeland A."/>
            <person name="Barry K.W."/>
            <person name="Cichocki N."/>
            <person name="Veneault-Fourrey C."/>
            <person name="LaButti K."/>
            <person name="Lindquist E.A."/>
            <person name="Lipzen A."/>
            <person name="Lundell T."/>
            <person name="Morin E."/>
            <person name="Murat C."/>
            <person name="Sun H."/>
            <person name="Tunlid A."/>
            <person name="Henrissat B."/>
            <person name="Grigoriev I.V."/>
            <person name="Hibbett D.S."/>
            <person name="Martin F."/>
            <person name="Nordberg H.P."/>
            <person name="Cantor M.N."/>
            <person name="Hua S.X."/>
        </authorList>
    </citation>
    <scope>NUCLEOTIDE SEQUENCE [LARGE SCALE GENOMIC DNA]</scope>
    <source>
        <strain evidence="3 4">Zn</strain>
    </source>
</reference>
<organism evidence="3 4">
    <name type="scientific">Oidiodendron maius (strain Zn)</name>
    <dbReference type="NCBI Taxonomy" id="913774"/>
    <lineage>
        <taxon>Eukaryota</taxon>
        <taxon>Fungi</taxon>
        <taxon>Dikarya</taxon>
        <taxon>Ascomycota</taxon>
        <taxon>Pezizomycotina</taxon>
        <taxon>Leotiomycetes</taxon>
        <taxon>Leotiomycetes incertae sedis</taxon>
        <taxon>Myxotrichaceae</taxon>
        <taxon>Oidiodendron</taxon>
    </lineage>
</organism>
<evidence type="ECO:0008006" key="5">
    <source>
        <dbReference type="Google" id="ProtNLM"/>
    </source>
</evidence>
<dbReference type="EMBL" id="KN832886">
    <property type="protein sequence ID" value="KIM95588.1"/>
    <property type="molecule type" value="Genomic_DNA"/>
</dbReference>
<dbReference type="Proteomes" id="UP000054321">
    <property type="component" value="Unassembled WGS sequence"/>
</dbReference>
<protein>
    <recommendedName>
        <fullName evidence="5">BZIP domain-containing protein</fullName>
    </recommendedName>
</protein>
<proteinExistence type="predicted"/>
<evidence type="ECO:0000313" key="4">
    <source>
        <dbReference type="Proteomes" id="UP000054321"/>
    </source>
</evidence>
<accession>A0A0C3C9M6</accession>
<keyword evidence="1" id="KW-0175">Coiled coil</keyword>